<dbReference type="InterPro" id="IPR033649">
    <property type="entry name" value="MtLigD_Pol-like"/>
</dbReference>
<feature type="domain" description="DNA ligase D polymerase" evidence="1">
    <location>
        <begin position="28"/>
        <end position="280"/>
    </location>
</feature>
<accession>A0ABU2M1F0</accession>
<keyword evidence="2" id="KW-0436">Ligase</keyword>
<reference evidence="3" key="1">
    <citation type="submission" date="2023-07" db="EMBL/GenBank/DDBJ databases">
        <title>30 novel species of actinomycetes from the DSMZ collection.</title>
        <authorList>
            <person name="Nouioui I."/>
        </authorList>
    </citation>
    <scope>NUCLEOTIDE SEQUENCE [LARGE SCALE GENOMIC DNA]</scope>
    <source>
        <strain evidence="3">DSM 44918</strain>
    </source>
</reference>
<dbReference type="Pfam" id="PF21686">
    <property type="entry name" value="LigD_Prim-Pol"/>
    <property type="match status" value="1"/>
</dbReference>
<dbReference type="Proteomes" id="UP001183420">
    <property type="component" value="Unassembled WGS sequence"/>
</dbReference>
<dbReference type="PANTHER" id="PTHR42705">
    <property type="entry name" value="BIFUNCTIONAL NON-HOMOLOGOUS END JOINING PROTEIN LIGD"/>
    <property type="match status" value="1"/>
</dbReference>
<evidence type="ECO:0000313" key="3">
    <source>
        <dbReference type="Proteomes" id="UP001183420"/>
    </source>
</evidence>
<dbReference type="PANTHER" id="PTHR42705:SF2">
    <property type="entry name" value="BIFUNCTIONAL NON-HOMOLOGOUS END JOINING PROTEIN LIGD"/>
    <property type="match status" value="1"/>
</dbReference>
<dbReference type="CDD" id="cd04863">
    <property type="entry name" value="MtLigD_Pol_like"/>
    <property type="match status" value="1"/>
</dbReference>
<dbReference type="RefSeq" id="WP_311604997.1">
    <property type="nucleotide sequence ID" value="NZ_JAVREM010000141.1"/>
</dbReference>
<organism evidence="2 3">
    <name type="scientific">Streptomyces millisiae</name>
    <dbReference type="NCBI Taxonomy" id="3075542"/>
    <lineage>
        <taxon>Bacteria</taxon>
        <taxon>Bacillati</taxon>
        <taxon>Actinomycetota</taxon>
        <taxon>Actinomycetes</taxon>
        <taxon>Kitasatosporales</taxon>
        <taxon>Streptomycetaceae</taxon>
        <taxon>Streptomyces</taxon>
    </lineage>
</organism>
<dbReference type="InterPro" id="IPR014145">
    <property type="entry name" value="LigD_pol_dom"/>
</dbReference>
<evidence type="ECO:0000313" key="2">
    <source>
        <dbReference type="EMBL" id="MDT0323676.1"/>
    </source>
</evidence>
<keyword evidence="3" id="KW-1185">Reference proteome</keyword>
<dbReference type="GO" id="GO:0003910">
    <property type="term" value="F:DNA ligase (ATP) activity"/>
    <property type="evidence" value="ECO:0007669"/>
    <property type="project" value="UniProtKB-EC"/>
</dbReference>
<dbReference type="EC" id="6.5.1.1" evidence="2"/>
<protein>
    <submittedName>
        <fullName evidence="2">Non-homologous end-joining DNA ligase</fullName>
        <ecNumber evidence="2">6.5.1.1</ecNumber>
    </submittedName>
</protein>
<comment type="caution">
    <text evidence="2">The sequence shown here is derived from an EMBL/GenBank/DDBJ whole genome shotgun (WGS) entry which is preliminary data.</text>
</comment>
<dbReference type="NCBIfam" id="TIGR02778">
    <property type="entry name" value="ligD_pol"/>
    <property type="match status" value="1"/>
</dbReference>
<dbReference type="EMBL" id="JAVREM010000141">
    <property type="protein sequence ID" value="MDT0323676.1"/>
    <property type="molecule type" value="Genomic_DNA"/>
</dbReference>
<gene>
    <name evidence="2" type="primary">ligD</name>
    <name evidence="2" type="ORF">RNC47_35775</name>
</gene>
<proteinExistence type="predicted"/>
<dbReference type="InterPro" id="IPR052171">
    <property type="entry name" value="NHEJ_LigD"/>
</dbReference>
<name>A0ABU2M1F0_9ACTN</name>
<evidence type="ECO:0000259" key="1">
    <source>
        <dbReference type="Pfam" id="PF21686"/>
    </source>
</evidence>
<dbReference type="Gene3D" id="3.90.920.10">
    <property type="entry name" value="DNA primase, PRIM domain"/>
    <property type="match status" value="1"/>
</dbReference>
<sequence length="296" mass="31959">MTSQVVTVDGHRVSLSNLDKVIYPDGTTKGEVLHYYATHGDVLLPHLRDRPLSLLRYPDGPEGERFFTKHVPPGTPEWVTARDVPRSGGGTMRQVLVQDLPSLVWVANLVVELHTPQWRVTDPGVADRLVLDLDPGEPATIVDCCRVALWLRDRLAADGLTAYAKTSGAKGLHLLCPLRPVPSADSSDYARRLATEAARELPDLAIAAMARRLRPGRVFIDHSQNAARKTTATPYTLRARAAPTVSAPVTWEEVASCGSPAELDIRLPDVAGRLAEHGELLAGLATGEGAAPLAPH</sequence>